<feature type="domain" description="DUF4349" evidence="3">
    <location>
        <begin position="125"/>
        <end position="333"/>
    </location>
</feature>
<organism evidence="4 5">
    <name type="scientific">Candidatus Aquicultor primus</name>
    <dbReference type="NCBI Taxonomy" id="1797195"/>
    <lineage>
        <taxon>Bacteria</taxon>
        <taxon>Bacillati</taxon>
        <taxon>Actinomycetota</taxon>
        <taxon>Candidatus Aquicultoria</taxon>
        <taxon>Candidatus Aquicultorales</taxon>
        <taxon>Candidatus Aquicultoraceae</taxon>
        <taxon>Candidatus Aquicultor</taxon>
    </lineage>
</organism>
<comment type="caution">
    <text evidence="4">The sequence shown here is derived from an EMBL/GenBank/DDBJ whole genome shotgun (WGS) entry which is preliminary data.</text>
</comment>
<reference evidence="4 5" key="1">
    <citation type="journal article" date="2016" name="Nat. Commun.">
        <title>Thousands of microbial genomes shed light on interconnected biogeochemical processes in an aquifer system.</title>
        <authorList>
            <person name="Anantharaman K."/>
            <person name="Brown C.T."/>
            <person name="Hug L.A."/>
            <person name="Sharon I."/>
            <person name="Castelle C.J."/>
            <person name="Probst A.J."/>
            <person name="Thomas B.C."/>
            <person name="Singh A."/>
            <person name="Wilkins M.J."/>
            <person name="Karaoz U."/>
            <person name="Brodie E.L."/>
            <person name="Williams K.H."/>
            <person name="Hubbard S.S."/>
            <person name="Banfield J.F."/>
        </authorList>
    </citation>
    <scope>NUCLEOTIDE SEQUENCE [LARGE SCALE GENOMIC DNA]</scope>
</reference>
<feature type="transmembrane region" description="Helical" evidence="2">
    <location>
        <begin position="12"/>
        <end position="30"/>
    </location>
</feature>
<protein>
    <recommendedName>
        <fullName evidence="3">DUF4349 domain-containing protein</fullName>
    </recommendedName>
</protein>
<evidence type="ECO:0000256" key="2">
    <source>
        <dbReference type="SAM" id="Phobius"/>
    </source>
</evidence>
<feature type="transmembrane region" description="Helical" evidence="2">
    <location>
        <begin position="308"/>
        <end position="332"/>
    </location>
</feature>
<dbReference type="Proteomes" id="UP000178086">
    <property type="component" value="Unassembled WGS sequence"/>
</dbReference>
<accession>A0A1F2UQ29</accession>
<dbReference type="EMBL" id="MELI01000024">
    <property type="protein sequence ID" value="OFW35058.1"/>
    <property type="molecule type" value="Genomic_DNA"/>
</dbReference>
<dbReference type="InterPro" id="IPR025645">
    <property type="entry name" value="DUF4349"/>
</dbReference>
<keyword evidence="2" id="KW-1133">Transmembrane helix</keyword>
<evidence type="ECO:0000259" key="3">
    <source>
        <dbReference type="Pfam" id="PF14257"/>
    </source>
</evidence>
<keyword evidence="2" id="KW-0472">Membrane</keyword>
<sequence>MKKAWIRRAAPWVFIGMAIIFMATTGFFLFQEQRAVVVPAGDNDAQKQSVEPGVLLAQSQSQSQMHDIDSAEMGYGGASEAKDELLLRGLPDGAGGEPQEYANSTGGYSMGTSLTKLDIPALDERVIRNASLELKVTKGRFDERYDRAVEIAREAGGYVSQSKSNATGTSIASGEVIMRIPSRDFEGVLTSLKKLGKVKALDVSSEDVSEEFVDLNSRLKHWRAQEAVMLELMTKAKTITESITIQNNLSQIQMEVERISGRLNYLENRTGYATIRLYMAEPQVVPVKDALGLKAVLRESLKASVKTLGVFLMLVGYLLPLALMAAAGYGVYRALPGTRERLQHKGDPQSGLV</sequence>
<dbReference type="AlphaFoldDB" id="A0A1F2UQ29"/>
<evidence type="ECO:0000256" key="1">
    <source>
        <dbReference type="SAM" id="MobiDB-lite"/>
    </source>
</evidence>
<feature type="region of interest" description="Disordered" evidence="1">
    <location>
        <begin position="88"/>
        <end position="107"/>
    </location>
</feature>
<evidence type="ECO:0000313" key="5">
    <source>
        <dbReference type="Proteomes" id="UP000178086"/>
    </source>
</evidence>
<name>A0A1F2UQ29_9ACTN</name>
<proteinExistence type="predicted"/>
<dbReference type="Pfam" id="PF14257">
    <property type="entry name" value="DUF4349"/>
    <property type="match status" value="1"/>
</dbReference>
<gene>
    <name evidence="4" type="ORF">A2074_07325</name>
</gene>
<evidence type="ECO:0000313" key="4">
    <source>
        <dbReference type="EMBL" id="OFW35058.1"/>
    </source>
</evidence>
<keyword evidence="2" id="KW-0812">Transmembrane</keyword>